<organism evidence="9 10">
    <name type="scientific">Aromatoleum evansii</name>
    <name type="common">Azoarcus evansii</name>
    <dbReference type="NCBI Taxonomy" id="59406"/>
    <lineage>
        <taxon>Bacteria</taxon>
        <taxon>Pseudomonadati</taxon>
        <taxon>Pseudomonadota</taxon>
        <taxon>Betaproteobacteria</taxon>
        <taxon>Rhodocyclales</taxon>
        <taxon>Rhodocyclaceae</taxon>
        <taxon>Aromatoleum</taxon>
    </lineage>
</organism>
<feature type="transmembrane region" description="Helical" evidence="7">
    <location>
        <begin position="98"/>
        <end position="118"/>
    </location>
</feature>
<accession>A0ABZ1APP7</accession>
<dbReference type="InterPro" id="IPR024791">
    <property type="entry name" value="Cyt_c/ubiquinol_Oxase_su3"/>
</dbReference>
<evidence type="ECO:0000256" key="6">
    <source>
        <dbReference type="RuleBase" id="RU003376"/>
    </source>
</evidence>
<name>A0ABZ1APP7_AROEV</name>
<feature type="transmembrane region" description="Helical" evidence="7">
    <location>
        <begin position="138"/>
        <end position="165"/>
    </location>
</feature>
<gene>
    <name evidence="9" type="ORF">U5817_02010</name>
</gene>
<evidence type="ECO:0000256" key="7">
    <source>
        <dbReference type="SAM" id="Phobius"/>
    </source>
</evidence>
<sequence>MNLLAALAVKPWLPQPPDPGRDAPRAPAAAVGLRVLLGVIAMLFALFAIALLVRARLPDWQALPWPATLWLNTGLLAASSVALQFASGAARRGQDRGLRGALAAAAALALGFLAGQGWVWAQFVAAGHFVASHPAASFFYLLTGLHGLHLAGGLVALGWAAAGLAREGPGERSARRVALCATYWHFLFAVWLVLFALLASSPGTLVALGSAVGMHGH</sequence>
<evidence type="ECO:0000259" key="8">
    <source>
        <dbReference type="PROSITE" id="PS50253"/>
    </source>
</evidence>
<evidence type="ECO:0000256" key="4">
    <source>
        <dbReference type="ARBA" id="ARBA00022989"/>
    </source>
</evidence>
<keyword evidence="5 7" id="KW-0472">Membrane</keyword>
<dbReference type="PANTHER" id="PTHR11403">
    <property type="entry name" value="CYTOCHROME C OXIDASE SUBUNIT III"/>
    <property type="match status" value="1"/>
</dbReference>
<dbReference type="Gene3D" id="1.20.120.80">
    <property type="entry name" value="Cytochrome c oxidase, subunit III, four-helix bundle"/>
    <property type="match status" value="1"/>
</dbReference>
<feature type="transmembrane region" description="Helical" evidence="7">
    <location>
        <begin position="65"/>
        <end position="86"/>
    </location>
</feature>
<evidence type="ECO:0000313" key="9">
    <source>
        <dbReference type="EMBL" id="WRL46849.1"/>
    </source>
</evidence>
<evidence type="ECO:0000256" key="5">
    <source>
        <dbReference type="ARBA" id="ARBA00023136"/>
    </source>
</evidence>
<dbReference type="RefSeq" id="WP_407279551.1">
    <property type="nucleotide sequence ID" value="NZ_CP141259.1"/>
</dbReference>
<dbReference type="Proteomes" id="UP001626593">
    <property type="component" value="Chromosome"/>
</dbReference>
<dbReference type="SUPFAM" id="SSF81452">
    <property type="entry name" value="Cytochrome c oxidase subunit III-like"/>
    <property type="match status" value="1"/>
</dbReference>
<keyword evidence="3 6" id="KW-0812">Transmembrane</keyword>
<proteinExistence type="inferred from homology"/>
<keyword evidence="10" id="KW-1185">Reference proteome</keyword>
<dbReference type="PANTHER" id="PTHR11403:SF10">
    <property type="entry name" value="CYTOCHROME C OXIDASE"/>
    <property type="match status" value="1"/>
</dbReference>
<dbReference type="InterPro" id="IPR035973">
    <property type="entry name" value="Cyt_c_oxidase_su3-like_sf"/>
</dbReference>
<feature type="transmembrane region" description="Helical" evidence="7">
    <location>
        <begin position="31"/>
        <end position="53"/>
    </location>
</feature>
<evidence type="ECO:0000256" key="2">
    <source>
        <dbReference type="ARBA" id="ARBA00010581"/>
    </source>
</evidence>
<comment type="similarity">
    <text evidence="2 6">Belongs to the cytochrome c oxidase subunit 3 family.</text>
</comment>
<dbReference type="InterPro" id="IPR000298">
    <property type="entry name" value="Cyt_c_oxidase-like_su3"/>
</dbReference>
<evidence type="ECO:0000256" key="1">
    <source>
        <dbReference type="ARBA" id="ARBA00004141"/>
    </source>
</evidence>
<dbReference type="Pfam" id="PF00510">
    <property type="entry name" value="COX3"/>
    <property type="match status" value="1"/>
</dbReference>
<dbReference type="PROSITE" id="PS50253">
    <property type="entry name" value="COX3"/>
    <property type="match status" value="1"/>
</dbReference>
<dbReference type="InterPro" id="IPR013833">
    <property type="entry name" value="Cyt_c_oxidase_su3_a-hlx"/>
</dbReference>
<keyword evidence="4 7" id="KW-1133">Transmembrane helix</keyword>
<reference evidence="9 10" key="1">
    <citation type="submission" date="2023-12" db="EMBL/GenBank/DDBJ databases">
        <title>A. evansii MAY27, complete genome.</title>
        <authorList>
            <person name="Wang Y."/>
        </authorList>
    </citation>
    <scope>NUCLEOTIDE SEQUENCE [LARGE SCALE GENOMIC DNA]</scope>
    <source>
        <strain evidence="9 10">MAY27</strain>
    </source>
</reference>
<evidence type="ECO:0000256" key="3">
    <source>
        <dbReference type="ARBA" id="ARBA00022692"/>
    </source>
</evidence>
<evidence type="ECO:0000313" key="10">
    <source>
        <dbReference type="Proteomes" id="UP001626593"/>
    </source>
</evidence>
<comment type="subcellular location">
    <subcellularLocation>
        <location evidence="6">Cell membrane</location>
        <topology evidence="6">Multi-pass membrane protein</topology>
    </subcellularLocation>
    <subcellularLocation>
        <location evidence="1">Membrane</location>
        <topology evidence="1">Multi-pass membrane protein</topology>
    </subcellularLocation>
</comment>
<dbReference type="EMBL" id="CP141259">
    <property type="protein sequence ID" value="WRL46849.1"/>
    <property type="molecule type" value="Genomic_DNA"/>
</dbReference>
<protein>
    <submittedName>
        <fullName evidence="9">Cytochrome c oxidase subunit 3</fullName>
    </submittedName>
</protein>
<feature type="domain" description="Heme-copper oxidase subunit III family profile" evidence="8">
    <location>
        <begin position="31"/>
        <end position="203"/>
    </location>
</feature>
<feature type="transmembrane region" description="Helical" evidence="7">
    <location>
        <begin position="177"/>
        <end position="199"/>
    </location>
</feature>